<dbReference type="Pfam" id="PF03734">
    <property type="entry name" value="YkuD"/>
    <property type="match status" value="1"/>
</dbReference>
<dbReference type="GO" id="GO:0071555">
    <property type="term" value="P:cell wall organization"/>
    <property type="evidence" value="ECO:0007669"/>
    <property type="project" value="UniProtKB-UniRule"/>
</dbReference>
<evidence type="ECO:0000256" key="9">
    <source>
        <dbReference type="PROSITE-ProRule" id="PRU01373"/>
    </source>
</evidence>
<evidence type="ECO:0000313" key="13">
    <source>
        <dbReference type="Proteomes" id="UP001217476"/>
    </source>
</evidence>
<evidence type="ECO:0000256" key="3">
    <source>
        <dbReference type="ARBA" id="ARBA00022676"/>
    </source>
</evidence>
<evidence type="ECO:0000259" key="11">
    <source>
        <dbReference type="PROSITE" id="PS52029"/>
    </source>
</evidence>
<dbReference type="GO" id="GO:0005576">
    <property type="term" value="C:extracellular region"/>
    <property type="evidence" value="ECO:0007669"/>
    <property type="project" value="TreeGrafter"/>
</dbReference>
<dbReference type="Proteomes" id="UP001217476">
    <property type="component" value="Chromosome"/>
</dbReference>
<sequence>MLNTKTMVALGLSLILSATSVMPAMAELVYDRTTGTFVEASTIAPRPRAGQSAIKKEIVDYATSQKPGTIVIETGERRLYLVLEDGKALKYGIGVGRDGFTWSGTNRITRKAEWPGWTPPAAMRKRVPDLPAYMEGGPDNPLGARALYIGSTLYRVHGTSEPWSIGQAVSSGCIRLTNDDVADLYERVAVGAKIIVNH</sequence>
<evidence type="ECO:0000256" key="8">
    <source>
        <dbReference type="ARBA" id="ARBA00023316"/>
    </source>
</evidence>
<dbReference type="InterPro" id="IPR050979">
    <property type="entry name" value="LD-transpeptidase"/>
</dbReference>
<dbReference type="FunFam" id="2.40.440.10:FF:000002">
    <property type="entry name" value="L,D-transpeptidase ErfK/SrfK"/>
    <property type="match status" value="1"/>
</dbReference>
<evidence type="ECO:0000256" key="10">
    <source>
        <dbReference type="SAM" id="SignalP"/>
    </source>
</evidence>
<proteinExistence type="inferred from homology"/>
<evidence type="ECO:0000256" key="7">
    <source>
        <dbReference type="ARBA" id="ARBA00022984"/>
    </source>
</evidence>
<keyword evidence="3" id="KW-0328">Glycosyltransferase</keyword>
<dbReference type="GO" id="GO:0071972">
    <property type="term" value="F:peptidoglycan L,D-transpeptidase activity"/>
    <property type="evidence" value="ECO:0007669"/>
    <property type="project" value="TreeGrafter"/>
</dbReference>
<evidence type="ECO:0000313" key="12">
    <source>
        <dbReference type="EMBL" id="WEK02724.1"/>
    </source>
</evidence>
<dbReference type="GO" id="GO:0008360">
    <property type="term" value="P:regulation of cell shape"/>
    <property type="evidence" value="ECO:0007669"/>
    <property type="project" value="UniProtKB-UniRule"/>
</dbReference>
<keyword evidence="6 9" id="KW-0133">Cell shape</keyword>
<keyword evidence="5" id="KW-0378">Hydrolase</keyword>
<keyword evidence="8 9" id="KW-0961">Cell wall biogenesis/degradation</keyword>
<feature type="signal peptide" evidence="10">
    <location>
        <begin position="1"/>
        <end position="26"/>
    </location>
</feature>
<dbReference type="GO" id="GO:0016757">
    <property type="term" value="F:glycosyltransferase activity"/>
    <property type="evidence" value="ECO:0007669"/>
    <property type="project" value="UniProtKB-KW"/>
</dbReference>
<reference evidence="12" key="1">
    <citation type="submission" date="2023-03" db="EMBL/GenBank/DDBJ databases">
        <title>Andean soil-derived lignocellulolytic bacterial consortium as a source of novel taxa and putative plastic-active enzymes.</title>
        <authorList>
            <person name="Diaz-Garcia L."/>
            <person name="Chuvochina M."/>
            <person name="Feuerriegel G."/>
            <person name="Bunk B."/>
            <person name="Sproer C."/>
            <person name="Streit W.R."/>
            <person name="Rodriguez L.M."/>
            <person name="Overmann J."/>
            <person name="Jimenez D.J."/>
        </authorList>
    </citation>
    <scope>NUCLEOTIDE SEQUENCE</scope>
    <source>
        <strain evidence="12">MAG 4196</strain>
    </source>
</reference>
<protein>
    <submittedName>
        <fullName evidence="12">L,D-transpeptidase</fullName>
    </submittedName>
</protein>
<dbReference type="PROSITE" id="PS52029">
    <property type="entry name" value="LD_TPASE"/>
    <property type="match status" value="1"/>
</dbReference>
<dbReference type="GO" id="GO:0018104">
    <property type="term" value="P:peptidoglycan-protein cross-linking"/>
    <property type="evidence" value="ECO:0007669"/>
    <property type="project" value="TreeGrafter"/>
</dbReference>
<accession>A0AAJ6AZ12</accession>
<dbReference type="SUPFAM" id="SSF141523">
    <property type="entry name" value="L,D-transpeptidase catalytic domain-like"/>
    <property type="match status" value="1"/>
</dbReference>
<comment type="pathway">
    <text evidence="1 9">Cell wall biogenesis; peptidoglycan biosynthesis.</text>
</comment>
<dbReference type="EMBL" id="CP119312">
    <property type="protein sequence ID" value="WEK02724.1"/>
    <property type="molecule type" value="Genomic_DNA"/>
</dbReference>
<keyword evidence="4" id="KW-0808">Transferase</keyword>
<evidence type="ECO:0000256" key="2">
    <source>
        <dbReference type="ARBA" id="ARBA00005992"/>
    </source>
</evidence>
<comment type="similarity">
    <text evidence="2">Belongs to the YkuD family.</text>
</comment>
<evidence type="ECO:0000256" key="1">
    <source>
        <dbReference type="ARBA" id="ARBA00004752"/>
    </source>
</evidence>
<evidence type="ECO:0000256" key="4">
    <source>
        <dbReference type="ARBA" id="ARBA00022679"/>
    </source>
</evidence>
<feature type="domain" description="L,D-TPase catalytic" evidence="11">
    <location>
        <begin position="68"/>
        <end position="197"/>
    </location>
</feature>
<organism evidence="12 13">
    <name type="scientific">Candidatus Devosia phytovorans</name>
    <dbReference type="NCBI Taxonomy" id="3121372"/>
    <lineage>
        <taxon>Bacteria</taxon>
        <taxon>Pseudomonadati</taxon>
        <taxon>Pseudomonadota</taxon>
        <taxon>Alphaproteobacteria</taxon>
        <taxon>Hyphomicrobiales</taxon>
        <taxon>Devosiaceae</taxon>
        <taxon>Devosia</taxon>
    </lineage>
</organism>
<gene>
    <name evidence="12" type="ORF">P0Y65_10940</name>
</gene>
<keyword evidence="10" id="KW-0732">Signal</keyword>
<name>A0AAJ6AZ12_9HYPH</name>
<dbReference type="PANTHER" id="PTHR30582:SF24">
    <property type="entry name" value="L,D-TRANSPEPTIDASE ERFK_SRFK-RELATED"/>
    <property type="match status" value="1"/>
</dbReference>
<keyword evidence="7 9" id="KW-0573">Peptidoglycan synthesis</keyword>
<feature type="chain" id="PRO_5042486519" evidence="10">
    <location>
        <begin position="27"/>
        <end position="198"/>
    </location>
</feature>
<evidence type="ECO:0000256" key="5">
    <source>
        <dbReference type="ARBA" id="ARBA00022801"/>
    </source>
</evidence>
<dbReference type="CDD" id="cd16913">
    <property type="entry name" value="YkuD_like"/>
    <property type="match status" value="1"/>
</dbReference>
<dbReference type="InterPro" id="IPR038063">
    <property type="entry name" value="Transpep_catalytic_dom"/>
</dbReference>
<dbReference type="Gene3D" id="2.40.440.10">
    <property type="entry name" value="L,D-transpeptidase catalytic domain-like"/>
    <property type="match status" value="1"/>
</dbReference>
<dbReference type="InterPro" id="IPR005490">
    <property type="entry name" value="LD_TPept_cat_dom"/>
</dbReference>
<dbReference type="AlphaFoldDB" id="A0AAJ6AZ12"/>
<dbReference type="PANTHER" id="PTHR30582">
    <property type="entry name" value="L,D-TRANSPEPTIDASE"/>
    <property type="match status" value="1"/>
</dbReference>
<feature type="active site" description="Proton donor/acceptor" evidence="9">
    <location>
        <position position="157"/>
    </location>
</feature>
<evidence type="ECO:0000256" key="6">
    <source>
        <dbReference type="ARBA" id="ARBA00022960"/>
    </source>
</evidence>
<feature type="active site" description="Nucleophile" evidence="9">
    <location>
        <position position="173"/>
    </location>
</feature>